<feature type="region of interest" description="Disordered" evidence="3">
    <location>
        <begin position="254"/>
        <end position="291"/>
    </location>
</feature>
<keyword evidence="2" id="KW-0833">Ubl conjugation pathway</keyword>
<sequence length="291" mass="32603">MFILPSNQTNLFLHLKGHDGSRNERIPAYGPWEEKKYIRRWLGSRLSISFHSFVSFLFSSLYFIDSLRFPSLHPKISHFPSLIPEIVLNTNMAEQDPVDVAPVAEAEPIYYFKLGSCDDKEVKISSEAIKQSKTLNDLVSNLQYNAEEGESTEVIPMDNIQEPILIKVRDWCEKHKGEPIPVDDESVPKNVTIPEWDEEFLKIDNDELFHLILAANYLDIKQLLNYACKKVALMAKGKSPEELRAIFAIPTDEEDEAAEKAAAEKKKAKEAEKAAAAAAGEAGPSDAAAAN</sequence>
<organism evidence="7">
    <name type="scientific">Caenorhabditis remanei</name>
    <name type="common">Caenorhabditis vulgaris</name>
    <dbReference type="NCBI Taxonomy" id="31234"/>
    <lineage>
        <taxon>Eukaryota</taxon>
        <taxon>Metazoa</taxon>
        <taxon>Ecdysozoa</taxon>
        <taxon>Nematoda</taxon>
        <taxon>Chromadorea</taxon>
        <taxon>Rhabditida</taxon>
        <taxon>Rhabditina</taxon>
        <taxon>Rhabditomorpha</taxon>
        <taxon>Rhabditoidea</taxon>
        <taxon>Rhabditidae</taxon>
        <taxon>Peloderinae</taxon>
        <taxon>Caenorhabditis</taxon>
    </lineage>
</organism>
<dbReference type="InterPro" id="IPR016073">
    <property type="entry name" value="Skp1_comp_POZ"/>
</dbReference>
<dbReference type="SUPFAM" id="SSF54695">
    <property type="entry name" value="POZ domain"/>
    <property type="match status" value="1"/>
</dbReference>
<feature type="domain" description="SKP1 component dimerisation" evidence="4">
    <location>
        <begin position="221"/>
        <end position="268"/>
    </location>
</feature>
<dbReference type="InterPro" id="IPR036296">
    <property type="entry name" value="SKP1-like_dim_sf"/>
</dbReference>
<proteinExistence type="inferred from homology"/>
<dbReference type="HOGENOM" id="CLU_059252_1_0_1"/>
<name>E3MWI4_CAERE</name>
<dbReference type="SUPFAM" id="SSF81382">
    <property type="entry name" value="Skp1 dimerisation domain-like"/>
    <property type="match status" value="1"/>
</dbReference>
<dbReference type="OrthoDB" id="5786141at2759"/>
<dbReference type="FunFam" id="3.30.710.10:FF:000124">
    <property type="entry name" value="Protein CBG09126"/>
    <property type="match status" value="1"/>
</dbReference>
<dbReference type="InParanoid" id="E3MWI4"/>
<dbReference type="AlphaFoldDB" id="E3MWI4"/>
<dbReference type="eggNOG" id="KOG1724">
    <property type="taxonomic scope" value="Eukaryota"/>
</dbReference>
<dbReference type="GeneID" id="9805368"/>
<protein>
    <recommendedName>
        <fullName evidence="8">Skp1-related protein</fullName>
    </recommendedName>
</protein>
<feature type="domain" description="SKP1 component POZ" evidence="5">
    <location>
        <begin position="112"/>
        <end position="176"/>
    </location>
</feature>
<keyword evidence="7" id="KW-1185">Reference proteome</keyword>
<dbReference type="GO" id="GO:0006511">
    <property type="term" value="P:ubiquitin-dependent protein catabolic process"/>
    <property type="evidence" value="ECO:0007669"/>
    <property type="project" value="InterPro"/>
</dbReference>
<evidence type="ECO:0000256" key="3">
    <source>
        <dbReference type="SAM" id="MobiDB-lite"/>
    </source>
</evidence>
<reference evidence="6" key="1">
    <citation type="submission" date="2007-07" db="EMBL/GenBank/DDBJ databases">
        <title>PCAP assembly of the Caenorhabditis remanei genome.</title>
        <authorList>
            <consortium name="The Caenorhabditis remanei Sequencing Consortium"/>
            <person name="Wilson R.K."/>
        </authorList>
    </citation>
    <scope>NUCLEOTIDE SEQUENCE [LARGE SCALE GENOMIC DNA]</scope>
    <source>
        <strain evidence="6">PB4641</strain>
    </source>
</reference>
<dbReference type="STRING" id="31234.E3MWI4"/>
<dbReference type="InterPro" id="IPR011333">
    <property type="entry name" value="SKP1/BTB/POZ_sf"/>
</dbReference>
<feature type="compositionally biased region" description="Basic and acidic residues" evidence="3">
    <location>
        <begin position="258"/>
        <end position="273"/>
    </location>
</feature>
<evidence type="ECO:0000256" key="1">
    <source>
        <dbReference type="ARBA" id="ARBA00009993"/>
    </source>
</evidence>
<dbReference type="CTD" id="9805368"/>
<dbReference type="KEGG" id="crq:GCK72_009031"/>
<evidence type="ECO:0000256" key="2">
    <source>
        <dbReference type="ARBA" id="ARBA00022786"/>
    </source>
</evidence>
<accession>E3MWI4</accession>
<dbReference type="SMART" id="SM00512">
    <property type="entry name" value="Skp1"/>
    <property type="match status" value="1"/>
</dbReference>
<evidence type="ECO:0000259" key="5">
    <source>
        <dbReference type="Pfam" id="PF03931"/>
    </source>
</evidence>
<dbReference type="InterPro" id="IPR001232">
    <property type="entry name" value="SKP1-like"/>
</dbReference>
<dbReference type="InterPro" id="IPR016072">
    <property type="entry name" value="Skp1_comp_dimer"/>
</dbReference>
<dbReference type="PANTHER" id="PTHR11165">
    <property type="entry name" value="SKP1"/>
    <property type="match status" value="1"/>
</dbReference>
<dbReference type="Pfam" id="PF01466">
    <property type="entry name" value="Skp1"/>
    <property type="match status" value="1"/>
</dbReference>
<evidence type="ECO:0000313" key="7">
    <source>
        <dbReference type="Proteomes" id="UP000008281"/>
    </source>
</evidence>
<evidence type="ECO:0000259" key="4">
    <source>
        <dbReference type="Pfam" id="PF01466"/>
    </source>
</evidence>
<dbReference type="Proteomes" id="UP000008281">
    <property type="component" value="Unassembled WGS sequence"/>
</dbReference>
<dbReference type="CDD" id="cd18322">
    <property type="entry name" value="BTB_POZ_SKP1"/>
    <property type="match status" value="1"/>
</dbReference>
<comment type="similarity">
    <text evidence="1">Belongs to the SKP1 family.</text>
</comment>
<dbReference type="EMBL" id="DS268487">
    <property type="protein sequence ID" value="EFP10646.1"/>
    <property type="molecule type" value="Genomic_DNA"/>
</dbReference>
<evidence type="ECO:0000313" key="6">
    <source>
        <dbReference type="EMBL" id="EFP10646.1"/>
    </source>
</evidence>
<dbReference type="InterPro" id="IPR016897">
    <property type="entry name" value="SKP1"/>
</dbReference>
<gene>
    <name evidence="6" type="ORF">CRE_01156</name>
</gene>
<dbReference type="RefSeq" id="XP_003099504.2">
    <property type="nucleotide sequence ID" value="XM_003099456.2"/>
</dbReference>
<dbReference type="Pfam" id="PF03931">
    <property type="entry name" value="Skp1_POZ"/>
    <property type="match status" value="1"/>
</dbReference>
<dbReference type="Gene3D" id="3.30.710.10">
    <property type="entry name" value="Potassium Channel Kv1.1, Chain A"/>
    <property type="match status" value="1"/>
</dbReference>
<feature type="compositionally biased region" description="Low complexity" evidence="3">
    <location>
        <begin position="274"/>
        <end position="291"/>
    </location>
</feature>
<dbReference type="FunCoup" id="E3MWI4">
    <property type="interactions" value="314"/>
</dbReference>
<evidence type="ECO:0008006" key="8">
    <source>
        <dbReference type="Google" id="ProtNLM"/>
    </source>
</evidence>